<dbReference type="Proteomes" id="UP000650467">
    <property type="component" value="Unassembled WGS sequence"/>
</dbReference>
<protein>
    <submittedName>
        <fullName evidence="2">Uncharacterized protein</fullName>
    </submittedName>
</protein>
<organism evidence="2 3">
    <name type="scientific">Chlamydomonas incerta</name>
    <dbReference type="NCBI Taxonomy" id="51695"/>
    <lineage>
        <taxon>Eukaryota</taxon>
        <taxon>Viridiplantae</taxon>
        <taxon>Chlorophyta</taxon>
        <taxon>core chlorophytes</taxon>
        <taxon>Chlorophyceae</taxon>
        <taxon>CS clade</taxon>
        <taxon>Chlamydomonadales</taxon>
        <taxon>Chlamydomonadaceae</taxon>
        <taxon>Chlamydomonas</taxon>
    </lineage>
</organism>
<sequence length="517" mass="53756">MRICRNGAVLPDTYVDVYWEEGPQDGVFTPTGLAGVQLAEHLQGCYLQGFRWLDAARTQLVAVAWDQPPPGCRLLGTRRILLGTANTILQQASTAEAEGSAGAPRPAANSQQRLQQQTGPLPPLSAGAVEGRGLHGDRQRAGAASGEAAAVADTVGKAADEDSGTAAARGKRPAAGPAAAAEQSEPWQGDGAAAATMAAAKRIKLEPASASAPAVVAEERVGGTVTSAAELRALEQLLRLLPASLAAIGAPEEALEDPGPGGSGQAAPQQRRVKPLKLYRLLGTGDEPPIVVDANSRDTGGGFARDLSGSALVGAEQQRCRLVQLRLPEPLEGKDQGEQQLRQQVLKLLLQQQQQQAASRAACGDASEGAAAAAEAAVAPANSGGGDAPEVAAAAVHGLLAGPHEAEVEELEEPTSELLIRTLPWISMHVARSWYPGSCEGPEYVPFPVIVAIELDGVLLPGRYPAHLKPYPCNNSVFVPGLPVKMVKGLVRVGWRRLRDRTLVLQVRTPSGPPAQG</sequence>
<feature type="compositionally biased region" description="Low complexity" evidence="1">
    <location>
        <begin position="141"/>
        <end position="157"/>
    </location>
</feature>
<proteinExistence type="predicted"/>
<gene>
    <name evidence="2" type="ORF">HXX76_002143</name>
</gene>
<reference evidence="2" key="1">
    <citation type="journal article" date="2020" name="bioRxiv">
        <title>Comparative genomics of Chlamydomonas.</title>
        <authorList>
            <person name="Craig R.J."/>
            <person name="Hasan A.R."/>
            <person name="Ness R.W."/>
            <person name="Keightley P.D."/>
        </authorList>
    </citation>
    <scope>NUCLEOTIDE SEQUENCE</scope>
    <source>
        <strain evidence="2">SAG 7.73</strain>
    </source>
</reference>
<evidence type="ECO:0000256" key="1">
    <source>
        <dbReference type="SAM" id="MobiDB-lite"/>
    </source>
</evidence>
<name>A0A835WAI2_CHLIN</name>
<dbReference type="AlphaFoldDB" id="A0A835WAI2"/>
<feature type="region of interest" description="Disordered" evidence="1">
    <location>
        <begin position="94"/>
        <end position="192"/>
    </location>
</feature>
<evidence type="ECO:0000313" key="2">
    <source>
        <dbReference type="EMBL" id="KAG2443800.1"/>
    </source>
</evidence>
<feature type="compositionally biased region" description="Polar residues" evidence="1">
    <location>
        <begin position="108"/>
        <end position="119"/>
    </location>
</feature>
<comment type="caution">
    <text evidence="2">The sequence shown here is derived from an EMBL/GenBank/DDBJ whole genome shotgun (WGS) entry which is preliminary data.</text>
</comment>
<accession>A0A835WAI2</accession>
<feature type="compositionally biased region" description="Low complexity" evidence="1">
    <location>
        <begin position="94"/>
        <end position="103"/>
    </location>
</feature>
<dbReference type="OrthoDB" id="550868at2759"/>
<dbReference type="EMBL" id="JAEHOC010000003">
    <property type="protein sequence ID" value="KAG2443800.1"/>
    <property type="molecule type" value="Genomic_DNA"/>
</dbReference>
<keyword evidence="3" id="KW-1185">Reference proteome</keyword>
<evidence type="ECO:0000313" key="3">
    <source>
        <dbReference type="Proteomes" id="UP000650467"/>
    </source>
</evidence>